<feature type="compositionally biased region" description="Acidic residues" evidence="1">
    <location>
        <begin position="136"/>
        <end position="146"/>
    </location>
</feature>
<dbReference type="EMBL" id="SWJQ01000422">
    <property type="protein sequence ID" value="TRZ14630.1"/>
    <property type="molecule type" value="Genomic_DNA"/>
</dbReference>
<evidence type="ECO:0000256" key="1">
    <source>
        <dbReference type="SAM" id="MobiDB-lite"/>
    </source>
</evidence>
<protein>
    <submittedName>
        <fullName evidence="2">Uncharacterized protein</fullName>
    </submittedName>
</protein>
<dbReference type="OrthoDB" id="9995210at2759"/>
<evidence type="ECO:0000313" key="3">
    <source>
        <dbReference type="Proteomes" id="UP000796761"/>
    </source>
</evidence>
<feature type="region of interest" description="Disordered" evidence="1">
    <location>
        <begin position="125"/>
        <end position="149"/>
    </location>
</feature>
<reference evidence="2" key="1">
    <citation type="submission" date="2019-04" db="EMBL/GenBank/DDBJ databases">
        <title>Genome assembly of Zosterops borbonicus 15179.</title>
        <authorList>
            <person name="Leroy T."/>
            <person name="Anselmetti Y."/>
            <person name="Tilak M.-K."/>
            <person name="Nabholz B."/>
        </authorList>
    </citation>
    <scope>NUCLEOTIDE SEQUENCE</scope>
    <source>
        <strain evidence="2">HGM_15179</strain>
        <tissue evidence="2">Muscle</tissue>
    </source>
</reference>
<proteinExistence type="predicted"/>
<sequence length="471" mass="51740">MALADPHSASRDLARLQHRWWLNKYRNKYCNKYRYNQDKHIANEQIGSSCYETTPVIPLETPALAESSAWQAAGAAKEEDSGSLCNPKHLCDCIEKVINPVRRPAGKRRGAGVRSVAEECGKGVLQAGGGGAGEKEDTDSPWDSETDPNGQGKVWASEWLPAANSNRLDARSAAHFSEIVEVFAGKQHCSADHKGVSAHSAAAEHSKVLYLFLWVLEPAGGAGEDGDSSWDSETDSEGEWKVSAAIQLPAANSNRLDAPSAAVECGKGVLKQGWRKVKKADRVLQPAGQEANQEDDFPWDSKTDSEGQWKALADVQLPAADRNRVGVSSAAVERSKAARAEQKEHFISSSENKLPTLQGEVLWTKVDSSTQTDSQQDDFLLGIVLVVLQLKDLKEPLNKNDYYAESGKNALKETKVIKILRNMQSCLTESLDAAAILQLEEHFQWLDRKMAALDDMIQQQAKTIKFFETIQ</sequence>
<accession>A0A8K1LHV2</accession>
<comment type="caution">
    <text evidence="2">The sequence shown here is derived from an EMBL/GenBank/DDBJ whole genome shotgun (WGS) entry which is preliminary data.</text>
</comment>
<organism evidence="2 3">
    <name type="scientific">Zosterops borbonicus</name>
    <dbReference type="NCBI Taxonomy" id="364589"/>
    <lineage>
        <taxon>Eukaryota</taxon>
        <taxon>Metazoa</taxon>
        <taxon>Chordata</taxon>
        <taxon>Craniata</taxon>
        <taxon>Vertebrata</taxon>
        <taxon>Euteleostomi</taxon>
        <taxon>Archelosauria</taxon>
        <taxon>Archosauria</taxon>
        <taxon>Dinosauria</taxon>
        <taxon>Saurischia</taxon>
        <taxon>Theropoda</taxon>
        <taxon>Coelurosauria</taxon>
        <taxon>Aves</taxon>
        <taxon>Neognathae</taxon>
        <taxon>Neoaves</taxon>
        <taxon>Telluraves</taxon>
        <taxon>Australaves</taxon>
        <taxon>Passeriformes</taxon>
        <taxon>Sylvioidea</taxon>
        <taxon>Zosteropidae</taxon>
        <taxon>Zosterops</taxon>
    </lineage>
</organism>
<dbReference type="Proteomes" id="UP000796761">
    <property type="component" value="Unassembled WGS sequence"/>
</dbReference>
<gene>
    <name evidence="2" type="ORF">HGM15179_012471</name>
</gene>
<name>A0A8K1LHV2_9PASS</name>
<keyword evidence="3" id="KW-1185">Reference proteome</keyword>
<evidence type="ECO:0000313" key="2">
    <source>
        <dbReference type="EMBL" id="TRZ14630.1"/>
    </source>
</evidence>
<dbReference type="AlphaFoldDB" id="A0A8K1LHV2"/>